<protein>
    <recommendedName>
        <fullName evidence="2">Arf3-interacting protein 1 N-terminal domain-containing protein</fullName>
    </recommendedName>
</protein>
<dbReference type="PANTHER" id="PTHR28245:SF1">
    <property type="entry name" value="ARF3-INTERACTING PROTEIN 1"/>
    <property type="match status" value="1"/>
</dbReference>
<dbReference type="InterPro" id="IPR052809">
    <property type="entry name" value="Actin_polarity_regulatory"/>
</dbReference>
<dbReference type="RefSeq" id="XP_067755527.1">
    <property type="nucleotide sequence ID" value="XM_067899083.1"/>
</dbReference>
<feature type="compositionally biased region" description="Polar residues" evidence="1">
    <location>
        <begin position="305"/>
        <end position="314"/>
    </location>
</feature>
<accession>A0A836LFY5</accession>
<feature type="region of interest" description="Disordered" evidence="1">
    <location>
        <begin position="301"/>
        <end position="421"/>
    </location>
</feature>
<name>A0A836LFY5_9TRYP</name>
<feature type="domain" description="Arf3-interacting protein 1 N-terminal" evidence="2">
    <location>
        <begin position="19"/>
        <end position="90"/>
    </location>
</feature>
<dbReference type="OrthoDB" id="66409at2759"/>
<dbReference type="KEGG" id="phet:94289160"/>
<proteinExistence type="predicted"/>
<dbReference type="PANTHER" id="PTHR28245">
    <property type="entry name" value="ARF3-INTERACTING PROTEIN 1"/>
    <property type="match status" value="1"/>
</dbReference>
<comment type="caution">
    <text evidence="3">The sequence shown here is derived from an EMBL/GenBank/DDBJ whole genome shotgun (WGS) entry which is preliminary data.</text>
</comment>
<evidence type="ECO:0000313" key="4">
    <source>
        <dbReference type="Proteomes" id="UP000674318"/>
    </source>
</evidence>
<feature type="compositionally biased region" description="Low complexity" evidence="1">
    <location>
        <begin position="327"/>
        <end position="338"/>
    </location>
</feature>
<dbReference type="GeneID" id="94289160"/>
<dbReference type="AlphaFoldDB" id="A0A836LFY5"/>
<gene>
    <name evidence="3" type="ORF">JKF63_03061</name>
</gene>
<dbReference type="Pfam" id="PF08616">
    <property type="entry name" value="SPA"/>
    <property type="match status" value="1"/>
</dbReference>
<evidence type="ECO:0000313" key="3">
    <source>
        <dbReference type="EMBL" id="KAG5498773.1"/>
    </source>
</evidence>
<reference evidence="3 4" key="1">
    <citation type="submission" date="2021-02" db="EMBL/GenBank/DDBJ databases">
        <title>Porcisia hertigi Genome sequencing and assembly.</title>
        <authorList>
            <person name="Almutairi H."/>
            <person name="Gatherer D."/>
        </authorList>
    </citation>
    <scope>NUCLEOTIDE SEQUENCE [LARGE SCALE GENOMIC DNA]</scope>
    <source>
        <strain evidence="3 4">C119</strain>
    </source>
</reference>
<organism evidence="3 4">
    <name type="scientific">Porcisia hertigi</name>
    <dbReference type="NCBI Taxonomy" id="2761500"/>
    <lineage>
        <taxon>Eukaryota</taxon>
        <taxon>Discoba</taxon>
        <taxon>Euglenozoa</taxon>
        <taxon>Kinetoplastea</taxon>
        <taxon>Metakinetoplastina</taxon>
        <taxon>Trypanosomatida</taxon>
        <taxon>Trypanosomatidae</taxon>
        <taxon>Leishmaniinae</taxon>
        <taxon>Porcisia</taxon>
    </lineage>
</organism>
<keyword evidence="4" id="KW-1185">Reference proteome</keyword>
<dbReference type="Pfam" id="PF07792">
    <property type="entry name" value="Afi1"/>
    <property type="match status" value="1"/>
</dbReference>
<sequence length="953" mass="101650">MRKRSDTAAVSATPLATSLIVAEFDIDTGACLRACYPRPPASPSMSSPSSSVELRAPSGIAGHTEYFANVMLPDGAEKVNLTRTVFVVNRPQIPSYTRFPVYRFTRVSVTADRGDMQFLWERRPGEDTALYVPEILIINVTTGEVSLRYKGAEIEGPSAVEAENISSLPSIPTEVVRFSKQLEAMQRNEATLATSDSASIAAGVDSSIMDPGAAVMSSMGGRGGSLASGSEAVAASATTGAGVGGNHDGDYVFVVMHYTAAVAARQEEGYLMKESHFENFLKTLMTLVQREQTAAAAVASAASVPSQVDNSGGTPTAGAIPSIPTPLRRSGSLGSSDSASREARPESSTSSSFTAKAHHCGHPHDIYDHCPVTPGSRVSPVSPEPHSAHGGRDADTRQVTNSWEPSGHLMLPRADSMDSDAGVSATDKAVEEYHVDPSSAGDYASVTTQKSHQGAPTEAVGPVLFGLCAVVSKRDSTARRGGVTKSVAILGQSLVWLEPFFPVLVAAAELCCSVNGTDESALREQQRILKRCYDSVNNAAVVVAAGRSKVDQLTAEIRKHCTIDSGHQAYVHYSYAPFGKTIHAKIPLSPESNDIVFTRYSLEGLITTLGPSSLQLLLGILTEKKILILSRKGEAADVCEAAISLGIIGNLLDRNFMAQKVFPYVSVSSVDYFLGVPGYIVGTLNPIFETVNPWGWDLLCDLDKKSVVTAAERLQRKTTILSSSVGGNWAAATAGLANAVGVGGDSEALRSLPPPWQQLYKQLVGTIYHLRALRIGAVERNQRLRLMVEDFLFTVVVVGYVSGSNVSVPSALYPTFAHRSLAALRAEMALTSMMDSVRSHVLHPGENPALLLQCVALRHCACGETPVHRTLQALLALLNTAYDVKLFLRRMVLAVGGLNAVGMQLTSPFAEVRAAAAALLRRVELVPEGNAAIASMNSFFLMIYERSMDRARR</sequence>
<evidence type="ECO:0000256" key="1">
    <source>
        <dbReference type="SAM" id="MobiDB-lite"/>
    </source>
</evidence>
<feature type="compositionally biased region" description="Basic and acidic residues" evidence="1">
    <location>
        <begin position="386"/>
        <end position="396"/>
    </location>
</feature>
<dbReference type="InterPro" id="IPR012860">
    <property type="entry name" value="Afi1_N"/>
</dbReference>
<evidence type="ECO:0000259" key="2">
    <source>
        <dbReference type="Pfam" id="PF07792"/>
    </source>
</evidence>
<dbReference type="EMBL" id="JAFJZO010000030">
    <property type="protein sequence ID" value="KAG5498773.1"/>
    <property type="molecule type" value="Genomic_DNA"/>
</dbReference>
<dbReference type="GO" id="GO:0005886">
    <property type="term" value="C:plasma membrane"/>
    <property type="evidence" value="ECO:0007669"/>
    <property type="project" value="TreeGrafter"/>
</dbReference>
<dbReference type="GO" id="GO:0051666">
    <property type="term" value="P:actin cortical patch localization"/>
    <property type="evidence" value="ECO:0007669"/>
    <property type="project" value="TreeGrafter"/>
</dbReference>
<dbReference type="Proteomes" id="UP000674318">
    <property type="component" value="Unassembled WGS sequence"/>
</dbReference>